<dbReference type="Pfam" id="PF00013">
    <property type="entry name" value="KH_1"/>
    <property type="match status" value="2"/>
</dbReference>
<feature type="region of interest" description="Disordered" evidence="6">
    <location>
        <begin position="428"/>
        <end position="482"/>
    </location>
</feature>
<feature type="compositionally biased region" description="Gly residues" evidence="6">
    <location>
        <begin position="432"/>
        <end position="446"/>
    </location>
</feature>
<feature type="compositionally biased region" description="Basic residues" evidence="6">
    <location>
        <begin position="24"/>
        <end position="34"/>
    </location>
</feature>
<keyword evidence="4" id="KW-0694">RNA-binding</keyword>
<dbReference type="EMBL" id="CAKKNE010000006">
    <property type="protein sequence ID" value="CAH0378776.1"/>
    <property type="molecule type" value="Genomic_DNA"/>
</dbReference>
<name>A0A8J2SZT3_9STRA</name>
<feature type="zinc finger region" description="C3H1-type" evidence="5">
    <location>
        <begin position="404"/>
        <end position="431"/>
    </location>
</feature>
<reference evidence="8" key="1">
    <citation type="submission" date="2021-11" db="EMBL/GenBank/DDBJ databases">
        <authorList>
            <consortium name="Genoscope - CEA"/>
            <person name="William W."/>
        </authorList>
    </citation>
    <scope>NUCLEOTIDE SEQUENCE</scope>
</reference>
<dbReference type="InterPro" id="IPR004088">
    <property type="entry name" value="KH_dom_type_1"/>
</dbReference>
<keyword evidence="1 5" id="KW-0479">Metal-binding</keyword>
<comment type="caution">
    <text evidence="8">The sequence shown here is derived from an EMBL/GenBank/DDBJ whole genome shotgun (WGS) entry which is preliminary data.</text>
</comment>
<dbReference type="OrthoDB" id="5204190at2759"/>
<evidence type="ECO:0000313" key="9">
    <source>
        <dbReference type="Proteomes" id="UP000789595"/>
    </source>
</evidence>
<evidence type="ECO:0000313" key="8">
    <source>
        <dbReference type="EMBL" id="CAH0378776.1"/>
    </source>
</evidence>
<dbReference type="InterPro" id="IPR036612">
    <property type="entry name" value="KH_dom_type_1_sf"/>
</dbReference>
<feature type="compositionally biased region" description="Basic and acidic residues" evidence="6">
    <location>
        <begin position="452"/>
        <end position="470"/>
    </location>
</feature>
<evidence type="ECO:0000256" key="4">
    <source>
        <dbReference type="PROSITE-ProRule" id="PRU00117"/>
    </source>
</evidence>
<protein>
    <recommendedName>
        <fullName evidence="7">C3H1-type domain-containing protein</fullName>
    </recommendedName>
</protein>
<sequence>MGSDSDDDSRRKSRKMSDDDKSRSKSRSRSRSRSRGGGNNNGRLTKVVDIAKDDAAFVLGRGGATKRKIARVSGADIELDEHALTITLNGTESQCNHAIDYIDFIKQQRVGPVTIDTERSRGDYTAYTVPGDCIGFVMGRNGQTLRSMEEEWGVLMFFAKTGKDGGESRRGDDEQLCIFGPLAARRGAELKTMSAVEHKHPGYCVSSKGELRDVDRVPGDDDEGGWGIDTVPLTDDSFSYALGARGSTRRKLAAASGCIIEYVGRLACFAGYRQDRRRGKDYLRWLLEQRTGQSVVDDPRSRDDCTIVKVPSKSVGFLTGYRGESLRAIEREAGTFMFTDGSGRDGPEENLLIFSFSRRNRDHAAEIVQDRVRHHERVGDRPPMDRGGGYGGPPMGGGGYGGPPMRDNMCWDFQKGRCTRGAMCRFSHGEPPMGGGGYNQGYGGGRGRSRSRSRDRNRDRGRRRRDDSSSRSRSRGRRRRRD</sequence>
<feature type="compositionally biased region" description="Gly residues" evidence="6">
    <location>
        <begin position="386"/>
        <end position="400"/>
    </location>
</feature>
<dbReference type="InterPro" id="IPR041367">
    <property type="entry name" value="Znf-CCCH_4"/>
</dbReference>
<evidence type="ECO:0000256" key="6">
    <source>
        <dbReference type="SAM" id="MobiDB-lite"/>
    </source>
</evidence>
<evidence type="ECO:0000256" key="1">
    <source>
        <dbReference type="ARBA" id="ARBA00022723"/>
    </source>
</evidence>
<organism evidence="8 9">
    <name type="scientific">Pelagomonas calceolata</name>
    <dbReference type="NCBI Taxonomy" id="35677"/>
    <lineage>
        <taxon>Eukaryota</taxon>
        <taxon>Sar</taxon>
        <taxon>Stramenopiles</taxon>
        <taxon>Ochrophyta</taxon>
        <taxon>Pelagophyceae</taxon>
        <taxon>Pelagomonadales</taxon>
        <taxon>Pelagomonadaceae</taxon>
        <taxon>Pelagomonas</taxon>
    </lineage>
</organism>
<evidence type="ECO:0000256" key="2">
    <source>
        <dbReference type="ARBA" id="ARBA00022771"/>
    </source>
</evidence>
<keyword evidence="9" id="KW-1185">Reference proteome</keyword>
<proteinExistence type="predicted"/>
<dbReference type="Gene3D" id="3.30.1370.10">
    <property type="entry name" value="K Homology domain, type 1"/>
    <property type="match status" value="2"/>
</dbReference>
<feature type="region of interest" description="Disordered" evidence="6">
    <location>
        <begin position="372"/>
        <end position="400"/>
    </location>
</feature>
<dbReference type="GO" id="GO:0008270">
    <property type="term" value="F:zinc ion binding"/>
    <property type="evidence" value="ECO:0007669"/>
    <property type="project" value="UniProtKB-KW"/>
</dbReference>
<keyword evidence="3 5" id="KW-0862">Zinc</keyword>
<feature type="compositionally biased region" description="Basic residues" evidence="6">
    <location>
        <begin position="472"/>
        <end position="482"/>
    </location>
</feature>
<dbReference type="Proteomes" id="UP000789595">
    <property type="component" value="Unassembled WGS sequence"/>
</dbReference>
<dbReference type="SMART" id="SM00322">
    <property type="entry name" value="KH"/>
    <property type="match status" value="3"/>
</dbReference>
<dbReference type="InterPro" id="IPR004087">
    <property type="entry name" value="KH_dom"/>
</dbReference>
<dbReference type="SUPFAM" id="SSF54791">
    <property type="entry name" value="Eukaryotic type KH-domain (KH-domain type I)"/>
    <property type="match status" value="3"/>
</dbReference>
<dbReference type="PROSITE" id="PS50103">
    <property type="entry name" value="ZF_C3H1"/>
    <property type="match status" value="1"/>
</dbReference>
<accession>A0A8J2SZT3</accession>
<dbReference type="PROSITE" id="PS50084">
    <property type="entry name" value="KH_TYPE_1"/>
    <property type="match status" value="2"/>
</dbReference>
<feature type="compositionally biased region" description="Basic and acidic residues" evidence="6">
    <location>
        <begin position="372"/>
        <end position="384"/>
    </location>
</feature>
<dbReference type="Gene3D" id="4.10.1000.10">
    <property type="entry name" value="Zinc finger, CCCH-type"/>
    <property type="match status" value="1"/>
</dbReference>
<feature type="region of interest" description="Disordered" evidence="6">
    <location>
        <begin position="1"/>
        <end position="45"/>
    </location>
</feature>
<keyword evidence="2 5" id="KW-0863">Zinc-finger</keyword>
<evidence type="ECO:0000256" key="5">
    <source>
        <dbReference type="PROSITE-ProRule" id="PRU00723"/>
    </source>
</evidence>
<dbReference type="CDD" id="cd00105">
    <property type="entry name" value="KH-I"/>
    <property type="match status" value="1"/>
</dbReference>
<dbReference type="Pfam" id="PF18044">
    <property type="entry name" value="zf-CCCH_4"/>
    <property type="match status" value="1"/>
</dbReference>
<dbReference type="InterPro" id="IPR000571">
    <property type="entry name" value="Znf_CCCH"/>
</dbReference>
<evidence type="ECO:0000256" key="3">
    <source>
        <dbReference type="ARBA" id="ARBA00022833"/>
    </source>
</evidence>
<evidence type="ECO:0000259" key="7">
    <source>
        <dbReference type="PROSITE" id="PS50103"/>
    </source>
</evidence>
<dbReference type="GO" id="GO:0003723">
    <property type="term" value="F:RNA binding"/>
    <property type="evidence" value="ECO:0007669"/>
    <property type="project" value="UniProtKB-UniRule"/>
</dbReference>
<gene>
    <name evidence="8" type="ORF">PECAL_6P03740</name>
</gene>
<dbReference type="AlphaFoldDB" id="A0A8J2SZT3"/>
<feature type="domain" description="C3H1-type" evidence="7">
    <location>
        <begin position="404"/>
        <end position="431"/>
    </location>
</feature>